<protein>
    <submittedName>
        <fullName evidence="2">Uncharacterized protein</fullName>
    </submittedName>
</protein>
<evidence type="ECO:0000313" key="3">
    <source>
        <dbReference type="Proteomes" id="UP000322899"/>
    </source>
</evidence>
<comment type="caution">
    <text evidence="2">The sequence shown here is derived from an EMBL/GenBank/DDBJ whole genome shotgun (WGS) entry which is preliminary data.</text>
</comment>
<dbReference type="AlphaFoldDB" id="A0A5A8EFF8"/>
<proteinExistence type="predicted"/>
<feature type="region of interest" description="Disordered" evidence="1">
    <location>
        <begin position="1"/>
        <end position="112"/>
    </location>
</feature>
<feature type="compositionally biased region" description="Low complexity" evidence="1">
    <location>
        <begin position="61"/>
        <end position="80"/>
    </location>
</feature>
<evidence type="ECO:0000256" key="1">
    <source>
        <dbReference type="SAM" id="MobiDB-lite"/>
    </source>
</evidence>
<dbReference type="Proteomes" id="UP000322899">
    <property type="component" value="Unassembled WGS sequence"/>
</dbReference>
<accession>A0A5A8EFF8</accession>
<dbReference type="EMBL" id="VLTO01000007">
    <property type="protein sequence ID" value="KAA0176613.1"/>
    <property type="molecule type" value="Genomic_DNA"/>
</dbReference>
<name>A0A5A8EFF8_CAFRO</name>
<feature type="compositionally biased region" description="Acidic residues" evidence="1">
    <location>
        <begin position="94"/>
        <end position="105"/>
    </location>
</feature>
<feature type="compositionally biased region" description="Basic residues" evidence="1">
    <location>
        <begin position="1"/>
        <end position="14"/>
    </location>
</feature>
<evidence type="ECO:0000313" key="2">
    <source>
        <dbReference type="EMBL" id="KAA0176613.1"/>
    </source>
</evidence>
<organism evidence="2 3">
    <name type="scientific">Cafeteria roenbergensis</name>
    <name type="common">Marine flagellate</name>
    <dbReference type="NCBI Taxonomy" id="33653"/>
    <lineage>
        <taxon>Eukaryota</taxon>
        <taxon>Sar</taxon>
        <taxon>Stramenopiles</taxon>
        <taxon>Bigyra</taxon>
        <taxon>Opalozoa</taxon>
        <taxon>Bicosoecida</taxon>
        <taxon>Cafeteriaceae</taxon>
        <taxon>Cafeteria</taxon>
    </lineage>
</organism>
<sequence length="382" mass="38308">MSTRTRRGTARQSRKPVDPDDSDMSPPPRTRAATGARRAPKRSRDDSDADSSPPRRRGKAPSKASGAKGSKSKSSGNSSRRTARSRTRRRSDEDSGSDEESDDEPVMPPYPKRISRTALASCGELGPIAGLRDLAEKAAGGDATAIRRACVGTEFEFVAEVAARTAQYFTEGVGEFLAGAEEQLNQLSPGGKTIVNPRNDENRGNLARLTAHLSKLNAEAGEWEGLASTFTGKAALDAAAAAAELDDGAVDSDVLARFSAATAAPDLMAELADRATIAAGAVAAAGKGAHASAADARALVGVAGATVHNRAFKSMVKGGAGQAAALLRAMAATGEAAAAAPAPAGASGAAAPTSAGAGAAGAGGVASLLVKNRGGRSGGPVA</sequence>
<gene>
    <name evidence="2" type="ORF">FNF27_01894</name>
</gene>
<reference evidence="2 3" key="1">
    <citation type="submission" date="2019-07" db="EMBL/GenBank/DDBJ databases">
        <title>Genomes of Cafeteria roenbergensis.</title>
        <authorList>
            <person name="Fischer M.G."/>
            <person name="Hackl T."/>
            <person name="Roman M."/>
        </authorList>
    </citation>
    <scope>NUCLEOTIDE SEQUENCE [LARGE SCALE GENOMIC DNA]</scope>
    <source>
        <strain evidence="2 3">E4-10P</strain>
    </source>
</reference>